<name>A0A378U8Q1_MYCFO</name>
<organism evidence="1 2">
    <name type="scientific">Mycolicibacterium fortuitum</name>
    <name type="common">Mycobacterium fortuitum</name>
    <dbReference type="NCBI Taxonomy" id="1766"/>
    <lineage>
        <taxon>Bacteria</taxon>
        <taxon>Bacillati</taxon>
        <taxon>Actinomycetota</taxon>
        <taxon>Actinomycetes</taxon>
        <taxon>Mycobacteriales</taxon>
        <taxon>Mycobacteriaceae</taxon>
        <taxon>Mycolicibacterium</taxon>
    </lineage>
</organism>
<protein>
    <submittedName>
        <fullName evidence="1">Gp14</fullName>
    </submittedName>
</protein>
<evidence type="ECO:0000313" key="1">
    <source>
        <dbReference type="EMBL" id="STZ73039.1"/>
    </source>
</evidence>
<evidence type="ECO:0000313" key="2">
    <source>
        <dbReference type="Proteomes" id="UP000255389"/>
    </source>
</evidence>
<dbReference type="Proteomes" id="UP000255389">
    <property type="component" value="Unassembled WGS sequence"/>
</dbReference>
<accession>A0A378U8Q1</accession>
<dbReference type="EMBL" id="UGQY01000001">
    <property type="protein sequence ID" value="STZ73039.1"/>
    <property type="molecule type" value="Genomic_DNA"/>
</dbReference>
<sequence length="127" mass="12872">MTTYANASDVAAALTAMGRADLAGDLPPLDGLLAEASDLVDGCLYPSTAPTPTPGAITRVVAAMAAAVLARPSTLLPETQSLTADGFGVTFTPGSGSPGPYLTAALKARLRPYRLGMASVAMESERF</sequence>
<dbReference type="AlphaFoldDB" id="A0A378U8Q1"/>
<gene>
    <name evidence="1" type="ORF">NCTC1542_00579</name>
</gene>
<reference evidence="1 2" key="1">
    <citation type="submission" date="2018-06" db="EMBL/GenBank/DDBJ databases">
        <authorList>
            <consortium name="Pathogen Informatics"/>
            <person name="Doyle S."/>
        </authorList>
    </citation>
    <scope>NUCLEOTIDE SEQUENCE [LARGE SCALE GENOMIC DNA]</scope>
    <source>
        <strain evidence="1 2">NCTC1542</strain>
    </source>
</reference>
<proteinExistence type="predicted"/>